<evidence type="ECO:0000256" key="3">
    <source>
        <dbReference type="ARBA" id="ARBA00022490"/>
    </source>
</evidence>
<feature type="domain" description="DNA polymerase III beta sliding clamp central" evidence="11">
    <location>
        <begin position="129"/>
        <end position="247"/>
    </location>
</feature>
<reference evidence="13 14" key="1">
    <citation type="journal article" date="2016" name="Nat. Commun.">
        <title>Thousands of microbial genomes shed light on interconnected biogeochemical processes in an aquifer system.</title>
        <authorList>
            <person name="Anantharaman K."/>
            <person name="Brown C.T."/>
            <person name="Hug L.A."/>
            <person name="Sharon I."/>
            <person name="Castelle C.J."/>
            <person name="Probst A.J."/>
            <person name="Thomas B.C."/>
            <person name="Singh A."/>
            <person name="Wilkins M.J."/>
            <person name="Karaoz U."/>
            <person name="Brodie E.L."/>
            <person name="Williams K.H."/>
            <person name="Hubbard S.S."/>
            <person name="Banfield J.F."/>
        </authorList>
    </citation>
    <scope>NUCLEOTIDE SEQUENCE [LARGE SCALE GENOMIC DNA]</scope>
</reference>
<name>A0A1F7V684_9BACT</name>
<evidence type="ECO:0000256" key="4">
    <source>
        <dbReference type="ARBA" id="ARBA00022679"/>
    </source>
</evidence>
<sequence length="374" mass="41051">MKFSCLKENLLRGINLVGHLSLKTSSLPILGNVLFKAEKNTLTLTTTNLEVGIYHEVRGKVEETGECLLPARLLLDLAPLLPEDTIIINTTTEGLAIKAKNLNTTLRTAPITDFPIIPTMDKPAYNLAVKTPQLTKALDKTGFAMGRVEQRPQFGGALFVVDEQNKQTLTIAATDGYRLSEVVLLLDKPTKPFKLIVPATTIHEIRRILSQDDISETFEIQATDNQINFATEASQIISRLIDGEYPDYQPLFPAKPLTVCEVHKNDLLRAIKAASLFSRAGIFDVSFSAAPNQPLEISSENANVGAHRTTVGVKCSGDKVFITANARYLLDGVSAVDGDTVKLLFTGADRPILIEPSKDDHIRFRHLVVPIKQS</sequence>
<evidence type="ECO:0000256" key="2">
    <source>
        <dbReference type="ARBA" id="ARBA00010752"/>
    </source>
</evidence>
<comment type="similarity">
    <text evidence="2 9">Belongs to the beta sliding clamp family.</text>
</comment>
<feature type="domain" description="DNA polymerase III beta sliding clamp N-terminal" evidence="10">
    <location>
        <begin position="1"/>
        <end position="118"/>
    </location>
</feature>
<dbReference type="CDD" id="cd00140">
    <property type="entry name" value="beta_clamp"/>
    <property type="match status" value="1"/>
</dbReference>
<evidence type="ECO:0000256" key="9">
    <source>
        <dbReference type="PIRNR" id="PIRNR000804"/>
    </source>
</evidence>
<evidence type="ECO:0000256" key="8">
    <source>
        <dbReference type="ARBA" id="ARBA00023125"/>
    </source>
</evidence>
<keyword evidence="8" id="KW-0238">DNA-binding</keyword>
<dbReference type="EMBL" id="MGEP01000056">
    <property type="protein sequence ID" value="OGL85941.1"/>
    <property type="molecule type" value="Genomic_DNA"/>
</dbReference>
<dbReference type="STRING" id="1802407.A3I40_00750"/>
<dbReference type="Pfam" id="PF00712">
    <property type="entry name" value="DNA_pol3_beta"/>
    <property type="match status" value="1"/>
</dbReference>
<dbReference type="GO" id="GO:0006271">
    <property type="term" value="P:DNA strand elongation involved in DNA replication"/>
    <property type="evidence" value="ECO:0007669"/>
    <property type="project" value="TreeGrafter"/>
</dbReference>
<dbReference type="Pfam" id="PF02768">
    <property type="entry name" value="DNA_pol3_beta_3"/>
    <property type="match status" value="1"/>
</dbReference>
<dbReference type="Gene3D" id="3.70.10.10">
    <property type="match status" value="1"/>
</dbReference>
<keyword evidence="7 9" id="KW-0239">DNA-directed DNA polymerase</keyword>
<dbReference type="GO" id="GO:0005737">
    <property type="term" value="C:cytoplasm"/>
    <property type="evidence" value="ECO:0007669"/>
    <property type="project" value="UniProtKB-SubCell"/>
</dbReference>
<keyword evidence="3 9" id="KW-0963">Cytoplasm</keyword>
<gene>
    <name evidence="13" type="ORF">A3I40_00750</name>
</gene>
<dbReference type="Pfam" id="PF02767">
    <property type="entry name" value="DNA_pol3_beta_2"/>
    <property type="match status" value="1"/>
</dbReference>
<dbReference type="InterPro" id="IPR022635">
    <property type="entry name" value="DNA_polIII_beta_C"/>
</dbReference>
<comment type="subunit">
    <text evidence="9">Forms a ring-shaped head-to-tail homodimer around DNA.</text>
</comment>
<protein>
    <recommendedName>
        <fullName evidence="9">Beta sliding clamp</fullName>
    </recommendedName>
</protein>
<feature type="domain" description="DNA polymerase III beta sliding clamp C-terminal" evidence="12">
    <location>
        <begin position="251"/>
        <end position="364"/>
    </location>
</feature>
<proteinExistence type="inferred from homology"/>
<evidence type="ECO:0000256" key="6">
    <source>
        <dbReference type="ARBA" id="ARBA00022705"/>
    </source>
</evidence>
<keyword evidence="4 9" id="KW-0808">Transferase</keyword>
<evidence type="ECO:0000256" key="7">
    <source>
        <dbReference type="ARBA" id="ARBA00022932"/>
    </source>
</evidence>
<evidence type="ECO:0000313" key="14">
    <source>
        <dbReference type="Proteomes" id="UP000178723"/>
    </source>
</evidence>
<dbReference type="InterPro" id="IPR046938">
    <property type="entry name" value="DNA_clamp_sf"/>
</dbReference>
<dbReference type="GO" id="GO:0003887">
    <property type="term" value="F:DNA-directed DNA polymerase activity"/>
    <property type="evidence" value="ECO:0007669"/>
    <property type="project" value="UniProtKB-UniRule"/>
</dbReference>
<dbReference type="Proteomes" id="UP000178723">
    <property type="component" value="Unassembled WGS sequence"/>
</dbReference>
<dbReference type="AlphaFoldDB" id="A0A1F7V684"/>
<comment type="caution">
    <text evidence="13">The sequence shown here is derived from an EMBL/GenBank/DDBJ whole genome shotgun (WGS) entry which is preliminary data.</text>
</comment>
<dbReference type="InterPro" id="IPR022637">
    <property type="entry name" value="DNA_polIII_beta_cen"/>
</dbReference>
<dbReference type="PIRSF" id="PIRSF000804">
    <property type="entry name" value="DNA_pol_III_b"/>
    <property type="match status" value="1"/>
</dbReference>
<comment type="subcellular location">
    <subcellularLocation>
        <location evidence="1 9">Cytoplasm</location>
    </subcellularLocation>
</comment>
<evidence type="ECO:0000259" key="12">
    <source>
        <dbReference type="Pfam" id="PF02768"/>
    </source>
</evidence>
<dbReference type="InterPro" id="IPR022634">
    <property type="entry name" value="DNA_polIII_beta_N"/>
</dbReference>
<dbReference type="SUPFAM" id="SSF55979">
    <property type="entry name" value="DNA clamp"/>
    <property type="match status" value="3"/>
</dbReference>
<organism evidence="13 14">
    <name type="scientific">Candidatus Uhrbacteria bacterium RIFCSPLOWO2_02_FULL_48_12</name>
    <dbReference type="NCBI Taxonomy" id="1802407"/>
    <lineage>
        <taxon>Bacteria</taxon>
        <taxon>Candidatus Uhriibacteriota</taxon>
    </lineage>
</organism>
<dbReference type="PANTHER" id="PTHR30478">
    <property type="entry name" value="DNA POLYMERASE III SUBUNIT BETA"/>
    <property type="match status" value="1"/>
</dbReference>
<dbReference type="GO" id="GO:0008408">
    <property type="term" value="F:3'-5' exonuclease activity"/>
    <property type="evidence" value="ECO:0007669"/>
    <property type="project" value="InterPro"/>
</dbReference>
<evidence type="ECO:0000313" key="13">
    <source>
        <dbReference type="EMBL" id="OGL85941.1"/>
    </source>
</evidence>
<dbReference type="GO" id="GO:0009360">
    <property type="term" value="C:DNA polymerase III complex"/>
    <property type="evidence" value="ECO:0007669"/>
    <property type="project" value="InterPro"/>
</dbReference>
<accession>A0A1F7V684</accession>
<comment type="function">
    <text evidence="9">Confers DNA tethering and processivity to DNA polymerases and other proteins. Acts as a clamp, forming a ring around DNA (a reaction catalyzed by the clamp-loading complex) which diffuses in an ATP-independent manner freely and bidirectionally along dsDNA. Initially characterized for its ability to contact the catalytic subunit of DNA polymerase III (Pol III), a complex, multichain enzyme responsible for most of the replicative synthesis in bacteria; Pol III exhibits 3'-5' exonuclease proofreading activity. The beta chain is required for initiation of replication as well as for processivity of DNA replication.</text>
</comment>
<keyword evidence="6 9" id="KW-0235">DNA replication</keyword>
<dbReference type="SMART" id="SM00480">
    <property type="entry name" value="POL3Bc"/>
    <property type="match status" value="1"/>
</dbReference>
<evidence type="ECO:0000259" key="11">
    <source>
        <dbReference type="Pfam" id="PF02767"/>
    </source>
</evidence>
<evidence type="ECO:0000256" key="1">
    <source>
        <dbReference type="ARBA" id="ARBA00004496"/>
    </source>
</evidence>
<dbReference type="PANTHER" id="PTHR30478:SF0">
    <property type="entry name" value="BETA SLIDING CLAMP"/>
    <property type="match status" value="1"/>
</dbReference>
<dbReference type="NCBIfam" id="TIGR00663">
    <property type="entry name" value="dnan"/>
    <property type="match status" value="1"/>
</dbReference>
<keyword evidence="5 9" id="KW-0548">Nucleotidyltransferase</keyword>
<evidence type="ECO:0000256" key="5">
    <source>
        <dbReference type="ARBA" id="ARBA00022695"/>
    </source>
</evidence>
<dbReference type="GO" id="GO:0003677">
    <property type="term" value="F:DNA binding"/>
    <property type="evidence" value="ECO:0007669"/>
    <property type="project" value="UniProtKB-UniRule"/>
</dbReference>
<dbReference type="Gene3D" id="3.10.150.10">
    <property type="entry name" value="DNA Polymerase III, subunit A, domain 2"/>
    <property type="match status" value="1"/>
</dbReference>
<evidence type="ECO:0000259" key="10">
    <source>
        <dbReference type="Pfam" id="PF00712"/>
    </source>
</evidence>
<dbReference type="InterPro" id="IPR001001">
    <property type="entry name" value="DNA_polIII_beta"/>
</dbReference>